<organism evidence="10 11">
    <name type="scientific">Haematospirillum jordaniae</name>
    <dbReference type="NCBI Taxonomy" id="1549855"/>
    <lineage>
        <taxon>Bacteria</taxon>
        <taxon>Pseudomonadati</taxon>
        <taxon>Pseudomonadota</taxon>
        <taxon>Alphaproteobacteria</taxon>
        <taxon>Rhodospirillales</taxon>
        <taxon>Novispirillaceae</taxon>
        <taxon>Haematospirillum</taxon>
    </lineage>
</organism>
<feature type="domain" description="DUF4131" evidence="9">
    <location>
        <begin position="62"/>
        <end position="214"/>
    </location>
</feature>
<name>A0A143DFH1_9PROT</name>
<dbReference type="KEGG" id="hjo:AY555_08935"/>
<evidence type="ECO:0000256" key="4">
    <source>
        <dbReference type="ARBA" id="ARBA00022989"/>
    </source>
</evidence>
<feature type="transmembrane region" description="Helical" evidence="7">
    <location>
        <begin position="38"/>
        <end position="55"/>
    </location>
</feature>
<dbReference type="EMBL" id="CP014525">
    <property type="protein sequence ID" value="AMW35280.1"/>
    <property type="molecule type" value="Genomic_DNA"/>
</dbReference>
<evidence type="ECO:0000259" key="9">
    <source>
        <dbReference type="Pfam" id="PF13567"/>
    </source>
</evidence>
<reference evidence="10 11" key="1">
    <citation type="submission" date="2016-02" db="EMBL/GenBank/DDBJ databases">
        <title>Complete Genome of H5569, the type strain of the newly described species Haematospirillium jordaniae.</title>
        <authorList>
            <person name="Nicholson A.C."/>
            <person name="Humrighouse B.W."/>
            <person name="Loparov V."/>
            <person name="McQuiston J.R."/>
        </authorList>
    </citation>
    <scope>NUCLEOTIDE SEQUENCE [LARGE SCALE GENOMIC DNA]</scope>
    <source>
        <strain evidence="10 11">H5569</strain>
    </source>
</reference>
<dbReference type="PANTHER" id="PTHR30619">
    <property type="entry name" value="DNA INTERNALIZATION/COMPETENCE PROTEIN COMEC/REC2"/>
    <property type="match status" value="1"/>
</dbReference>
<feature type="transmembrane region" description="Helical" evidence="7">
    <location>
        <begin position="282"/>
        <end position="301"/>
    </location>
</feature>
<dbReference type="InterPro" id="IPR052159">
    <property type="entry name" value="Competence_DNA_uptake"/>
</dbReference>
<gene>
    <name evidence="10" type="ORF">AY555_08935</name>
</gene>
<dbReference type="GeneID" id="53317278"/>
<keyword evidence="5 7" id="KW-0472">Membrane</keyword>
<keyword evidence="4 7" id="KW-1133">Transmembrane helix</keyword>
<keyword evidence="3 7" id="KW-0812">Transmembrane</keyword>
<evidence type="ECO:0000313" key="11">
    <source>
        <dbReference type="Proteomes" id="UP000076066"/>
    </source>
</evidence>
<comment type="subcellular location">
    <subcellularLocation>
        <location evidence="1">Cell membrane</location>
        <topology evidence="1">Multi-pass membrane protein</topology>
    </subcellularLocation>
</comment>
<feature type="transmembrane region" description="Helical" evidence="7">
    <location>
        <begin position="498"/>
        <end position="518"/>
    </location>
</feature>
<proteinExistence type="predicted"/>
<dbReference type="NCBIfam" id="TIGR00360">
    <property type="entry name" value="ComEC_N-term"/>
    <property type="match status" value="1"/>
</dbReference>
<feature type="transmembrane region" description="Helical" evidence="7">
    <location>
        <begin position="321"/>
        <end position="343"/>
    </location>
</feature>
<sequence>MYARTWLSATVFLRLFLRISHVFDQIRWKMVAEQDWGLPWGVALLAGGAGAYFSLSIEPSIYIISALAFIAFVSVCVLAWSVYVRRGFWMGCAIASLAFLAGFTCAQQSAVSVSAPVLMREVPPVILEGAIVRIEPLPVGSRILLEDVIITGFKPEHTPNRVRLVMRRGFHALPGQRIRLRAGLLPPSPPSAPGSYDFQRIAWFEKIGAVGYGVSTPEFIGEDQSDSVWAFTEAMRQRIGQRLRAGIPGDGGAVAAALVTGERQAISSATIDAYRDAGLSHLLAISGLNIGIYAGIVFVVVRGGLAMVPAVALRWDIKKLAAVLALLATTVYLLISGSGIPAVRSWIMSGVVLCAIVLDRKALSFRVLAVAALLILLFRPESILGPSFQMSFAAVLALISGYMILQPRLTDWRAQSGGPVSAAWRSGAVYVFGIVSSTLLATVATAPYAIYHFHRLPLYGLLANLVAVPVTAIWIMPWLVLALVLMPFDMEALALMPLAWGVALVRELAILISALPHASLHTPPMTSAALVAATLSGFWLCVWQGAWRWWGVPVLLISLVSPWIWRDIPQLVISGDAKVIAVSDGEGLILLPGRSGRFTRSTWLERWGQSSERWDRWSIGEGPWRCDPYGCLYYHGGYRLALAYREEAILEDCSQVDVIVTPLKVSSKSPLRSRCKANRFIDGWDLERKGTHVFYFDDTGIQVRTIVDDQGQRLWSHSQRPLSQAKEDETEGSMPRVDVF</sequence>
<evidence type="ECO:0000256" key="7">
    <source>
        <dbReference type="SAM" id="Phobius"/>
    </source>
</evidence>
<evidence type="ECO:0000256" key="5">
    <source>
        <dbReference type="ARBA" id="ARBA00023136"/>
    </source>
</evidence>
<feature type="transmembrane region" description="Helical" evidence="7">
    <location>
        <begin position="386"/>
        <end position="405"/>
    </location>
</feature>
<dbReference type="RefSeq" id="WP_066135786.1">
    <property type="nucleotide sequence ID" value="NZ_CP014525.1"/>
</dbReference>
<feature type="transmembrane region" description="Helical" evidence="7">
    <location>
        <begin position="426"/>
        <end position="450"/>
    </location>
</feature>
<dbReference type="AlphaFoldDB" id="A0A143DFH1"/>
<accession>A0A143DFH1</accession>
<feature type="transmembrane region" description="Helical" evidence="7">
    <location>
        <begin position="549"/>
        <end position="565"/>
    </location>
</feature>
<dbReference type="InterPro" id="IPR025405">
    <property type="entry name" value="DUF4131"/>
</dbReference>
<feature type="domain" description="ComEC/Rec2-related protein" evidence="8">
    <location>
        <begin position="258"/>
        <end position="544"/>
    </location>
</feature>
<feature type="region of interest" description="Disordered" evidence="6">
    <location>
        <begin position="717"/>
        <end position="740"/>
    </location>
</feature>
<keyword evidence="11" id="KW-1185">Reference proteome</keyword>
<dbReference type="STRING" id="1549855.AY555_08935"/>
<evidence type="ECO:0000256" key="2">
    <source>
        <dbReference type="ARBA" id="ARBA00022475"/>
    </source>
</evidence>
<dbReference type="Pfam" id="PF13567">
    <property type="entry name" value="DUF4131"/>
    <property type="match status" value="1"/>
</dbReference>
<feature type="transmembrane region" description="Helical" evidence="7">
    <location>
        <begin position="363"/>
        <end position="380"/>
    </location>
</feature>
<dbReference type="GO" id="GO:0005886">
    <property type="term" value="C:plasma membrane"/>
    <property type="evidence" value="ECO:0007669"/>
    <property type="project" value="UniProtKB-SubCell"/>
</dbReference>
<evidence type="ECO:0000313" key="10">
    <source>
        <dbReference type="EMBL" id="AMW35280.1"/>
    </source>
</evidence>
<feature type="transmembrane region" description="Helical" evidence="7">
    <location>
        <begin position="462"/>
        <end position="486"/>
    </location>
</feature>
<feature type="transmembrane region" description="Helical" evidence="7">
    <location>
        <begin position="62"/>
        <end position="82"/>
    </location>
</feature>
<dbReference type="InterPro" id="IPR004477">
    <property type="entry name" value="ComEC_N"/>
</dbReference>
<evidence type="ECO:0008006" key="12">
    <source>
        <dbReference type="Google" id="ProtNLM"/>
    </source>
</evidence>
<evidence type="ECO:0000256" key="6">
    <source>
        <dbReference type="SAM" id="MobiDB-lite"/>
    </source>
</evidence>
<evidence type="ECO:0000259" key="8">
    <source>
        <dbReference type="Pfam" id="PF03772"/>
    </source>
</evidence>
<keyword evidence="2" id="KW-1003">Cell membrane</keyword>
<feature type="transmembrane region" description="Helical" evidence="7">
    <location>
        <begin position="524"/>
        <end position="542"/>
    </location>
</feature>
<dbReference type="Pfam" id="PF03772">
    <property type="entry name" value="Competence"/>
    <property type="match status" value="1"/>
</dbReference>
<dbReference type="PANTHER" id="PTHR30619:SF1">
    <property type="entry name" value="RECOMBINATION PROTEIN 2"/>
    <property type="match status" value="1"/>
</dbReference>
<protein>
    <recommendedName>
        <fullName evidence="12">ComEC/Rec2-related protein domain-containing protein</fullName>
    </recommendedName>
</protein>
<evidence type="ECO:0000256" key="3">
    <source>
        <dbReference type="ARBA" id="ARBA00022692"/>
    </source>
</evidence>
<evidence type="ECO:0000256" key="1">
    <source>
        <dbReference type="ARBA" id="ARBA00004651"/>
    </source>
</evidence>
<dbReference type="Proteomes" id="UP000076066">
    <property type="component" value="Chromosome"/>
</dbReference>
<dbReference type="OrthoDB" id="9790149at2"/>